<dbReference type="CDD" id="cd03124">
    <property type="entry name" value="alpha_CA_prokaryotic_like"/>
    <property type="match status" value="1"/>
</dbReference>
<sequence length="320" mass="35367">MARDAFPRRVPCGQLATCRLNQTRLIGTHRADTNNEMAPGQACIRCRRERSPFIFPYRGSRLSHRINLTQVVTAVRRAALPLFAAAIASGAHAAATAPTRDQHDFDYAHQQAWQIESGDSQSPIEIRSGTVVQAERLPGVNDAIVVHVARGGATVVDNGHTVQVVPKESDVIIRGRHFRLLQAHFHAPAEHTIDGRRYPLEGHFVFRAQDGRLAVVAVLYRAGAKNAQFASIVRAARRDVASPLASFNAARLMPDDLDSYHHYLGSLTTPPLTENVEWYVLQDAVELSQADIAAFTQHYSHNARATQPLNGRPLLKYQSN</sequence>
<dbReference type="AlphaFoldDB" id="A0AAD0IZ02"/>
<organism evidence="8 9">
    <name type="scientific">Burkholderia cenocepacia</name>
    <dbReference type="NCBI Taxonomy" id="95486"/>
    <lineage>
        <taxon>Bacteria</taxon>
        <taxon>Pseudomonadati</taxon>
        <taxon>Pseudomonadota</taxon>
        <taxon>Betaproteobacteria</taxon>
        <taxon>Burkholderiales</taxon>
        <taxon>Burkholderiaceae</taxon>
        <taxon>Burkholderia</taxon>
        <taxon>Burkholderia cepacia complex</taxon>
    </lineage>
</organism>
<evidence type="ECO:0000256" key="2">
    <source>
        <dbReference type="ARBA" id="ARBA00012925"/>
    </source>
</evidence>
<evidence type="ECO:0000313" key="8">
    <source>
        <dbReference type="EMBL" id="AWG29464.1"/>
    </source>
</evidence>
<dbReference type="PANTHER" id="PTHR18952">
    <property type="entry name" value="CARBONIC ANHYDRASE"/>
    <property type="match status" value="1"/>
</dbReference>
<feature type="domain" description="Alpha-carbonic anhydrase" evidence="7">
    <location>
        <begin position="103"/>
        <end position="320"/>
    </location>
</feature>
<dbReference type="EMBL" id="CP021067">
    <property type="protein sequence ID" value="AWG29464.1"/>
    <property type="molecule type" value="Genomic_DNA"/>
</dbReference>
<comment type="catalytic activity">
    <reaction evidence="6">
        <text>hydrogencarbonate + H(+) = CO2 + H2O</text>
        <dbReference type="Rhea" id="RHEA:10748"/>
        <dbReference type="ChEBI" id="CHEBI:15377"/>
        <dbReference type="ChEBI" id="CHEBI:15378"/>
        <dbReference type="ChEBI" id="CHEBI:16526"/>
        <dbReference type="ChEBI" id="CHEBI:17544"/>
        <dbReference type="EC" id="4.2.1.1"/>
    </reaction>
</comment>
<dbReference type="InterPro" id="IPR041891">
    <property type="entry name" value="Alpha_CA_prokaryot-like"/>
</dbReference>
<dbReference type="Gene3D" id="3.10.200.10">
    <property type="entry name" value="Alpha carbonic anhydrase"/>
    <property type="match status" value="1"/>
</dbReference>
<dbReference type="Proteomes" id="UP000244809">
    <property type="component" value="Chromosome 1"/>
</dbReference>
<dbReference type="GO" id="GO:0008270">
    <property type="term" value="F:zinc ion binding"/>
    <property type="evidence" value="ECO:0007669"/>
    <property type="project" value="InterPro"/>
</dbReference>
<proteinExistence type="inferred from homology"/>
<dbReference type="SUPFAM" id="SSF51069">
    <property type="entry name" value="Carbonic anhydrase"/>
    <property type="match status" value="1"/>
</dbReference>
<dbReference type="PROSITE" id="PS51144">
    <property type="entry name" value="ALPHA_CA_2"/>
    <property type="match status" value="1"/>
</dbReference>
<dbReference type="GO" id="GO:0004089">
    <property type="term" value="F:carbonate dehydratase activity"/>
    <property type="evidence" value="ECO:0007669"/>
    <property type="project" value="UniProtKB-EC"/>
</dbReference>
<name>A0AAD0IZ02_9BURK</name>
<evidence type="ECO:0000256" key="1">
    <source>
        <dbReference type="ARBA" id="ARBA00010718"/>
    </source>
</evidence>
<keyword evidence="3" id="KW-0479">Metal-binding</keyword>
<dbReference type="InterPro" id="IPR036398">
    <property type="entry name" value="CA_dom_sf"/>
</dbReference>
<evidence type="ECO:0000256" key="6">
    <source>
        <dbReference type="ARBA" id="ARBA00048348"/>
    </source>
</evidence>
<comment type="similarity">
    <text evidence="1">Belongs to the alpha-carbonic anhydrase family.</text>
</comment>
<dbReference type="PANTHER" id="PTHR18952:SF265">
    <property type="entry name" value="CARBONIC ANHYDRASE"/>
    <property type="match status" value="1"/>
</dbReference>
<accession>A0AAD0IZ02</accession>
<dbReference type="SMART" id="SM01057">
    <property type="entry name" value="Carb_anhydrase"/>
    <property type="match status" value="1"/>
</dbReference>
<protein>
    <recommendedName>
        <fullName evidence="2">carbonic anhydrase</fullName>
        <ecNumber evidence="2">4.2.1.1</ecNumber>
    </recommendedName>
</protein>
<dbReference type="EC" id="4.2.1.1" evidence="2"/>
<dbReference type="Pfam" id="PF00194">
    <property type="entry name" value="Carb_anhydrase"/>
    <property type="match status" value="1"/>
</dbReference>
<evidence type="ECO:0000256" key="5">
    <source>
        <dbReference type="ARBA" id="ARBA00023239"/>
    </source>
</evidence>
<keyword evidence="4" id="KW-0862">Zinc</keyword>
<evidence type="ECO:0000259" key="7">
    <source>
        <dbReference type="PROSITE" id="PS51144"/>
    </source>
</evidence>
<evidence type="ECO:0000256" key="4">
    <source>
        <dbReference type="ARBA" id="ARBA00022833"/>
    </source>
</evidence>
<reference evidence="8 9" key="1">
    <citation type="submission" date="2017-04" db="EMBL/GenBank/DDBJ databases">
        <title>Complete genome sequence of Burkholderia cenocepacia PC184 Midwest clone.</title>
        <authorList>
            <person name="Mulks M.H."/>
            <person name="Cooper V.S."/>
        </authorList>
    </citation>
    <scope>NUCLEOTIDE SEQUENCE [LARGE SCALE GENOMIC DNA]</scope>
    <source>
        <strain evidence="8 9">PC184 Mulks</strain>
    </source>
</reference>
<dbReference type="InterPro" id="IPR023561">
    <property type="entry name" value="Carbonic_anhydrase_a-class"/>
</dbReference>
<evidence type="ECO:0000313" key="9">
    <source>
        <dbReference type="Proteomes" id="UP000244809"/>
    </source>
</evidence>
<keyword evidence="5" id="KW-0456">Lyase</keyword>
<dbReference type="InterPro" id="IPR001148">
    <property type="entry name" value="CA_dom"/>
</dbReference>
<evidence type="ECO:0000256" key="3">
    <source>
        <dbReference type="ARBA" id="ARBA00022723"/>
    </source>
</evidence>
<gene>
    <name evidence="8" type="ORF">B9Z07_11795</name>
</gene>